<dbReference type="FunFam" id="3.30.200.20:FF:000003">
    <property type="entry name" value="Non-specific serine/threonine protein kinase"/>
    <property type="match status" value="1"/>
</dbReference>
<dbReference type="Pfam" id="PF00069">
    <property type="entry name" value="Pkinase"/>
    <property type="match status" value="1"/>
</dbReference>
<evidence type="ECO:0000313" key="12">
    <source>
        <dbReference type="EMBL" id="CAD8472186.1"/>
    </source>
</evidence>
<feature type="cross-link" description="Glycyl lysine isopeptide (Lys-Gly) (interchain with G-Cter in SUMO2)" evidence="8">
    <location>
        <position position="217"/>
    </location>
</feature>
<dbReference type="PROSITE" id="PS00107">
    <property type="entry name" value="PROTEIN_KINASE_ATP"/>
    <property type="match status" value="1"/>
</dbReference>
<evidence type="ECO:0000256" key="3">
    <source>
        <dbReference type="ARBA" id="ARBA00022741"/>
    </source>
</evidence>
<feature type="region of interest" description="Disordered" evidence="10">
    <location>
        <begin position="1"/>
        <end position="66"/>
    </location>
</feature>
<organism evidence="12">
    <name type="scientific">Phaeocystis antarctica</name>
    <dbReference type="NCBI Taxonomy" id="33657"/>
    <lineage>
        <taxon>Eukaryota</taxon>
        <taxon>Haptista</taxon>
        <taxon>Haptophyta</taxon>
        <taxon>Prymnesiophyceae</taxon>
        <taxon>Phaeocystales</taxon>
        <taxon>Phaeocystaceae</taxon>
        <taxon>Phaeocystis</taxon>
    </lineage>
</organism>
<proteinExistence type="predicted"/>
<dbReference type="SUPFAM" id="SSF56112">
    <property type="entry name" value="Protein kinase-like (PK-like)"/>
    <property type="match status" value="1"/>
</dbReference>
<name>A0A7S0E329_9EUKA</name>
<keyword evidence="2" id="KW-0808">Transferase</keyword>
<protein>
    <recommendedName>
        <fullName evidence="11">Protein kinase domain-containing protein</fullName>
    </recommendedName>
</protein>
<dbReference type="InterPro" id="IPR000719">
    <property type="entry name" value="Prot_kinase_dom"/>
</dbReference>
<keyword evidence="4" id="KW-0418">Kinase</keyword>
<feature type="binding site" evidence="7 9">
    <location>
        <position position="122"/>
    </location>
    <ligand>
        <name>ATP</name>
        <dbReference type="ChEBI" id="CHEBI:30616"/>
    </ligand>
</feature>
<accession>A0A7S0E329</accession>
<evidence type="ECO:0000256" key="7">
    <source>
        <dbReference type="PIRSR" id="PIRSR630616-2"/>
    </source>
</evidence>
<dbReference type="EMBL" id="HBEP01005035">
    <property type="protein sequence ID" value="CAD8472186.1"/>
    <property type="molecule type" value="Transcribed_RNA"/>
</dbReference>
<evidence type="ECO:0000256" key="1">
    <source>
        <dbReference type="ARBA" id="ARBA00022527"/>
    </source>
</evidence>
<dbReference type="CDD" id="cd05117">
    <property type="entry name" value="STKc_CAMK"/>
    <property type="match status" value="1"/>
</dbReference>
<evidence type="ECO:0000256" key="5">
    <source>
        <dbReference type="ARBA" id="ARBA00022840"/>
    </source>
</evidence>
<evidence type="ECO:0000256" key="6">
    <source>
        <dbReference type="PIRSR" id="PIRSR630616-1"/>
    </source>
</evidence>
<dbReference type="Gene3D" id="1.10.510.10">
    <property type="entry name" value="Transferase(Phosphotransferase) domain 1"/>
    <property type="match status" value="1"/>
</dbReference>
<feature type="binding site" evidence="7">
    <location>
        <position position="236"/>
    </location>
    <ligand>
        <name>ATP</name>
        <dbReference type="ChEBI" id="CHEBI:30616"/>
    </ligand>
</feature>
<feature type="domain" description="Protein kinase" evidence="11">
    <location>
        <begin position="93"/>
        <end position="353"/>
    </location>
</feature>
<evidence type="ECO:0000256" key="2">
    <source>
        <dbReference type="ARBA" id="ARBA00022679"/>
    </source>
</evidence>
<keyword evidence="5 7" id="KW-0067">ATP-binding</keyword>
<feature type="binding site" evidence="7">
    <location>
        <begin position="169"/>
        <end position="171"/>
    </location>
    <ligand>
        <name>ATP</name>
        <dbReference type="ChEBI" id="CHEBI:30616"/>
    </ligand>
</feature>
<gene>
    <name evidence="12" type="ORF">PANT1444_LOCUS2802</name>
</gene>
<evidence type="ECO:0000256" key="8">
    <source>
        <dbReference type="PIRSR" id="PIRSR630616-3"/>
    </source>
</evidence>
<dbReference type="PROSITE" id="PS50011">
    <property type="entry name" value="PROTEIN_KINASE_DOM"/>
    <property type="match status" value="1"/>
</dbReference>
<feature type="active site" description="Proton acceptor" evidence="6">
    <location>
        <position position="215"/>
    </location>
</feature>
<evidence type="ECO:0000259" key="11">
    <source>
        <dbReference type="PROSITE" id="PS50011"/>
    </source>
</evidence>
<dbReference type="InterPro" id="IPR011009">
    <property type="entry name" value="Kinase-like_dom_sf"/>
</dbReference>
<dbReference type="FunFam" id="1.10.510.10:FF:000571">
    <property type="entry name" value="Maternal embryonic leucine zipper kinase"/>
    <property type="match status" value="1"/>
</dbReference>
<dbReference type="GO" id="GO:0005524">
    <property type="term" value="F:ATP binding"/>
    <property type="evidence" value="ECO:0007669"/>
    <property type="project" value="UniProtKB-UniRule"/>
</dbReference>
<dbReference type="InterPro" id="IPR017441">
    <property type="entry name" value="Protein_kinase_ATP_BS"/>
</dbReference>
<keyword evidence="3 7" id="KW-0547">Nucleotide-binding</keyword>
<dbReference type="SMART" id="SM00220">
    <property type="entry name" value="S_TKc"/>
    <property type="match status" value="1"/>
</dbReference>
<dbReference type="AlphaFoldDB" id="A0A7S0E329"/>
<evidence type="ECO:0000256" key="10">
    <source>
        <dbReference type="SAM" id="MobiDB-lite"/>
    </source>
</evidence>
<evidence type="ECO:0000256" key="9">
    <source>
        <dbReference type="PROSITE-ProRule" id="PRU10141"/>
    </source>
</evidence>
<keyword evidence="1" id="KW-0723">Serine/threonine-protein kinase</keyword>
<reference evidence="12" key="1">
    <citation type="submission" date="2021-01" db="EMBL/GenBank/DDBJ databases">
        <authorList>
            <person name="Corre E."/>
            <person name="Pelletier E."/>
            <person name="Niang G."/>
            <person name="Scheremetjew M."/>
            <person name="Finn R."/>
            <person name="Kale V."/>
            <person name="Holt S."/>
            <person name="Cochrane G."/>
            <person name="Meng A."/>
            <person name="Brown T."/>
            <person name="Cohen L."/>
        </authorList>
    </citation>
    <scope>NUCLEOTIDE SEQUENCE</scope>
    <source>
        <strain evidence="12">CCMP1374</strain>
    </source>
</reference>
<sequence>MAQQVGFTRSKTKPLSPGFFPAEKERQFAESQQSDPQQRAEEQDEMPPPPARPNEPAAQSQERAAGQTLRAYSLDGPVEAVGLQADSEFWQVFEDIETLGRGHFAKVKLVSHLHTREEFAAKILDKTTADNDIEDLVREFQMLRSLRHPNIIRLFAAYETPRKLYLVTELASGGELMKRLGSDSKVYSEDEVKFHVTTILKAVQYMHHKNSVHRDLKPENVLLSDKSDSATIKLVDLGLSRYFEERKLMRTICGTHKYLAPELVQCDRGQLQGYDKAIDMWGVGLLTFIMLYGFNPFAREAQHETHNAIVKAAYTFPEGYSCSTAAQSFVGSLLQLKAQDRLSAEEALSHRWLSSDAPASPGVLLSPAQRPVKTLLSEFNAQRMLGKMIKGAHRRLSSDKGPSAAD</sequence>
<dbReference type="GO" id="GO:0004674">
    <property type="term" value="F:protein serine/threonine kinase activity"/>
    <property type="evidence" value="ECO:0007669"/>
    <property type="project" value="UniProtKB-KW"/>
</dbReference>
<dbReference type="InterPro" id="IPR030616">
    <property type="entry name" value="Aur-like"/>
</dbReference>
<dbReference type="PANTHER" id="PTHR24350">
    <property type="entry name" value="SERINE/THREONINE-PROTEIN KINASE IAL-RELATED"/>
    <property type="match status" value="1"/>
</dbReference>
<feature type="binding site" evidence="7">
    <location>
        <begin position="219"/>
        <end position="220"/>
    </location>
    <ligand>
        <name>ATP</name>
        <dbReference type="ChEBI" id="CHEBI:30616"/>
    </ligand>
</feature>
<evidence type="ECO:0000256" key="4">
    <source>
        <dbReference type="ARBA" id="ARBA00022777"/>
    </source>
</evidence>